<gene>
    <name evidence="6" type="ORF">B6S08_03400</name>
</gene>
<accession>A0A233RGR0</accession>
<dbReference type="Proteomes" id="UP000242757">
    <property type="component" value="Unassembled WGS sequence"/>
</dbReference>
<feature type="domain" description="NfeD-like C-terminal" evidence="5">
    <location>
        <begin position="87"/>
        <end position="138"/>
    </location>
</feature>
<dbReference type="InterPro" id="IPR002810">
    <property type="entry name" value="NfeD-like_C"/>
</dbReference>
<evidence type="ECO:0000256" key="2">
    <source>
        <dbReference type="ARBA" id="ARBA00022692"/>
    </source>
</evidence>
<dbReference type="EMBL" id="NBIM01000001">
    <property type="protein sequence ID" value="OXY82579.1"/>
    <property type="molecule type" value="Genomic_DNA"/>
</dbReference>
<proteinExistence type="predicted"/>
<comment type="subcellular location">
    <subcellularLocation>
        <location evidence="1">Membrane</location>
        <topology evidence="1">Multi-pass membrane protein</topology>
    </subcellularLocation>
</comment>
<dbReference type="SUPFAM" id="SSF141322">
    <property type="entry name" value="NfeD domain-like"/>
    <property type="match status" value="1"/>
</dbReference>
<comment type="caution">
    <text evidence="6">The sequence shown here is derived from an EMBL/GenBank/DDBJ whole genome shotgun (WGS) entry which is preliminary data.</text>
</comment>
<dbReference type="Gene3D" id="2.40.50.140">
    <property type="entry name" value="Nucleic acid-binding proteins"/>
    <property type="match status" value="1"/>
</dbReference>
<reference evidence="6 7" key="1">
    <citation type="submission" date="2017-08" db="EMBL/GenBank/DDBJ databases">
        <title>A Genome Sequence of Oceanimonas doudoroffii ATCC 27123T.</title>
        <authorList>
            <person name="Brennan M.A."/>
            <person name="Maclea K.S."/>
            <person name="Mcclelland W.D."/>
            <person name="Trachtenberg A.M."/>
        </authorList>
    </citation>
    <scope>NUCLEOTIDE SEQUENCE [LARGE SCALE GENOMIC DNA]</scope>
    <source>
        <strain evidence="6 7">ATCC 27123</strain>
    </source>
</reference>
<keyword evidence="3" id="KW-1133">Transmembrane helix</keyword>
<keyword evidence="2" id="KW-0812">Transmembrane</keyword>
<dbReference type="GO" id="GO:0005886">
    <property type="term" value="C:plasma membrane"/>
    <property type="evidence" value="ECO:0007669"/>
    <property type="project" value="TreeGrafter"/>
</dbReference>
<evidence type="ECO:0000256" key="4">
    <source>
        <dbReference type="ARBA" id="ARBA00023136"/>
    </source>
</evidence>
<dbReference type="Pfam" id="PF01957">
    <property type="entry name" value="NfeD"/>
    <property type="match status" value="1"/>
</dbReference>
<dbReference type="InterPro" id="IPR012340">
    <property type="entry name" value="NA-bd_OB-fold"/>
</dbReference>
<keyword evidence="7" id="KW-1185">Reference proteome</keyword>
<dbReference type="PANTHER" id="PTHR33507:SF3">
    <property type="entry name" value="INNER MEMBRANE PROTEIN YBBJ"/>
    <property type="match status" value="1"/>
</dbReference>
<protein>
    <recommendedName>
        <fullName evidence="5">NfeD-like C-terminal domain-containing protein</fullName>
    </recommendedName>
</protein>
<organism evidence="6 7">
    <name type="scientific">Oceanimonas doudoroffii</name>
    <dbReference type="NCBI Taxonomy" id="84158"/>
    <lineage>
        <taxon>Bacteria</taxon>
        <taxon>Pseudomonadati</taxon>
        <taxon>Pseudomonadota</taxon>
        <taxon>Gammaproteobacteria</taxon>
        <taxon>Aeromonadales</taxon>
        <taxon>Aeromonadaceae</taxon>
        <taxon>Oceanimonas</taxon>
    </lineage>
</organism>
<name>A0A233RGR0_9GAMM</name>
<evidence type="ECO:0000256" key="3">
    <source>
        <dbReference type="ARBA" id="ARBA00022989"/>
    </source>
</evidence>
<evidence type="ECO:0000313" key="7">
    <source>
        <dbReference type="Proteomes" id="UP000242757"/>
    </source>
</evidence>
<dbReference type="AlphaFoldDB" id="A0A233RGR0"/>
<dbReference type="InterPro" id="IPR052165">
    <property type="entry name" value="Membrane_assoc_protease"/>
</dbReference>
<sequence length="140" mass="15253">MLAWHLWLIAALILLLAELLGTGFFAFAMGLAALAAMVAALLEVGATGQWFAFALATAVLAPLLKKVFREFAPSRRQSGLAGESRHQTGTLVRHHTGELRLKLEGDLFMVRSQNGAELKEGEQVEIVRFDGITAIVKRPE</sequence>
<dbReference type="OrthoDB" id="6121013at2"/>
<evidence type="ECO:0000259" key="5">
    <source>
        <dbReference type="Pfam" id="PF01957"/>
    </source>
</evidence>
<evidence type="ECO:0000256" key="1">
    <source>
        <dbReference type="ARBA" id="ARBA00004141"/>
    </source>
</evidence>
<evidence type="ECO:0000313" key="6">
    <source>
        <dbReference type="EMBL" id="OXY82579.1"/>
    </source>
</evidence>
<dbReference type="PANTHER" id="PTHR33507">
    <property type="entry name" value="INNER MEMBRANE PROTEIN YBBJ"/>
    <property type="match status" value="1"/>
</dbReference>
<dbReference type="RefSeq" id="WP_094199360.1">
    <property type="nucleotide sequence ID" value="NZ_NBIM01000001.1"/>
</dbReference>
<keyword evidence="4" id="KW-0472">Membrane</keyword>